<feature type="domain" description="Bacterial type II secretion system protein E" evidence="9">
    <location>
        <begin position="457"/>
        <end position="471"/>
    </location>
</feature>
<dbReference type="InterPro" id="IPR027417">
    <property type="entry name" value="P-loop_NTPase"/>
</dbReference>
<evidence type="ECO:0000256" key="7">
    <source>
        <dbReference type="ARBA" id="ARBA00034006"/>
    </source>
</evidence>
<sequence length="641" mass="71362">MPPWPNTCRPPPTATRRCSRYRTIPPRCSCWSTTACRWPRSIWSWSTASSCRRASVSSRSARETNWRCGRRWPVAEEVAGPEQRFCEILLQEGLVDQAGLERARRAREELGGALDDILVKLGLIGEQDRARAHSIQHTVPLASKKDYPSTPLFADQVSPGFLAKSRILPLREDEEGVDLAMVDPGDDYAIRAMALLAGKPVRPWAGTAKEIEDALQELYGDGGSAMDRIIADAGSDGPDEAEEDLERLRDLASEAPVVRLVNSLFLRAYEQRASDIHIEPSERHLGVRLRVDGVLREVEPVPKRLAAAIVSRIKIMAHMDIAERRLSQDGRIRMRVRDQEIDMRVSTVPTLFGESMVLRLLEHGTVDLDFDALGIEPAILAHIEEALAGHHGILLVTGPTGSGKTTTLYTALKYLNSPERKIITVEDPIEYQLERVTQIQVNPDIGLTFANVLRSIVRQDPDVIMIGEMRDLETAEIAVQSALTGHLVLSTLHTNDAAGAITRLLDMGVEDYLLTSTVNGVLAQRLVRALCRECRQDWEAPPELVQRMQLRRFTGDEPVRLYRPGGCDACSGLGYRGRIGIFEFLPVDAAIRSLILQRSDSDTIHRAAVEQGMTTLFDDGLRKVLQGLTSIEEVLRVTRQH</sequence>
<dbReference type="NCBIfam" id="TIGR02533">
    <property type="entry name" value="type_II_gspE"/>
    <property type="match status" value="1"/>
</dbReference>
<dbReference type="FunFam" id="3.40.50.300:FF:000398">
    <property type="entry name" value="Type IV pilus assembly ATPase PilB"/>
    <property type="match status" value="1"/>
</dbReference>
<evidence type="ECO:0000256" key="8">
    <source>
        <dbReference type="RuleBase" id="RU366070"/>
    </source>
</evidence>
<accession>A0A831RGQ2</accession>
<keyword evidence="3 8" id="KW-0547">Nucleotide-binding</keyword>
<evidence type="ECO:0000256" key="2">
    <source>
        <dbReference type="ARBA" id="ARBA00022448"/>
    </source>
</evidence>
<dbReference type="Gene3D" id="3.30.300.160">
    <property type="entry name" value="Type II secretion system, protein E, N-terminal domain"/>
    <property type="match status" value="1"/>
</dbReference>
<evidence type="ECO:0000313" key="10">
    <source>
        <dbReference type="EMBL" id="HEB94872.1"/>
    </source>
</evidence>
<dbReference type="SUPFAM" id="SSF52540">
    <property type="entry name" value="P-loop containing nucleoside triphosphate hydrolases"/>
    <property type="match status" value="1"/>
</dbReference>
<dbReference type="GO" id="GO:0016887">
    <property type="term" value="F:ATP hydrolysis activity"/>
    <property type="evidence" value="ECO:0007669"/>
    <property type="project" value="TreeGrafter"/>
</dbReference>
<dbReference type="Gene3D" id="3.30.450.90">
    <property type="match status" value="1"/>
</dbReference>
<comment type="catalytic activity">
    <reaction evidence="7">
        <text>ATP + H2O + cellular proteinSide 1 = ADP + phosphate + cellular proteinSide 2.</text>
        <dbReference type="EC" id="7.4.2.8"/>
    </reaction>
</comment>
<evidence type="ECO:0000256" key="5">
    <source>
        <dbReference type="ARBA" id="ARBA00022927"/>
    </source>
</evidence>
<dbReference type="GO" id="GO:0008564">
    <property type="term" value="F:protein-exporting ATPase activity"/>
    <property type="evidence" value="ECO:0007669"/>
    <property type="project" value="UniProtKB-EC"/>
</dbReference>
<dbReference type="GO" id="GO:0015627">
    <property type="term" value="C:type II protein secretion system complex"/>
    <property type="evidence" value="ECO:0007669"/>
    <property type="project" value="UniProtKB-UniRule"/>
</dbReference>
<dbReference type="AlphaFoldDB" id="A0A831RGQ2"/>
<dbReference type="InterPro" id="IPR013369">
    <property type="entry name" value="T2SS_GspE"/>
</dbReference>
<dbReference type="SMART" id="SM00382">
    <property type="entry name" value="AAA"/>
    <property type="match status" value="1"/>
</dbReference>
<comment type="function">
    <text evidence="8">ATPase component of the type II secretion system required for the energy-dependent secretion of extracellular factors such as proteases and toxins from the periplasm. Acts as a molecular motor to provide the energy that is required for assembly of the pseudopilus and the extrusion of substrates generated in the cytoplasm.</text>
</comment>
<dbReference type="InterPro" id="IPR003593">
    <property type="entry name" value="AAA+_ATPase"/>
</dbReference>
<dbReference type="GO" id="GO:0005886">
    <property type="term" value="C:plasma membrane"/>
    <property type="evidence" value="ECO:0007669"/>
    <property type="project" value="UniProtKB-SubCell"/>
</dbReference>
<dbReference type="Pfam" id="PF00437">
    <property type="entry name" value="T2SSE"/>
    <property type="match status" value="1"/>
</dbReference>
<comment type="subcellular location">
    <subcellularLocation>
        <location evidence="8">Cell inner membrane</location>
    </subcellularLocation>
</comment>
<evidence type="ECO:0000259" key="9">
    <source>
        <dbReference type="PROSITE" id="PS00662"/>
    </source>
</evidence>
<dbReference type="Gene3D" id="3.40.50.300">
    <property type="entry name" value="P-loop containing nucleotide triphosphate hydrolases"/>
    <property type="match status" value="1"/>
</dbReference>
<dbReference type="FunFam" id="3.30.450.90:FF:000001">
    <property type="entry name" value="Type II secretion system ATPase GspE"/>
    <property type="match status" value="1"/>
</dbReference>
<name>A0A831RGQ2_9GAMM</name>
<dbReference type="Proteomes" id="UP000886251">
    <property type="component" value="Unassembled WGS sequence"/>
</dbReference>
<evidence type="ECO:0000256" key="6">
    <source>
        <dbReference type="ARBA" id="ARBA00022967"/>
    </source>
</evidence>
<dbReference type="Gene3D" id="1.10.40.70">
    <property type="match status" value="1"/>
</dbReference>
<dbReference type="GO" id="GO:0015628">
    <property type="term" value="P:protein secretion by the type II secretion system"/>
    <property type="evidence" value="ECO:0007669"/>
    <property type="project" value="UniProtKB-UniRule"/>
</dbReference>
<keyword evidence="4 8" id="KW-0067">ATP-binding</keyword>
<dbReference type="InterPro" id="IPR007831">
    <property type="entry name" value="T2SS_GspE_N"/>
</dbReference>
<dbReference type="InterPro" id="IPR001482">
    <property type="entry name" value="T2SS/T4SS_dom"/>
</dbReference>
<evidence type="ECO:0000256" key="3">
    <source>
        <dbReference type="ARBA" id="ARBA00022741"/>
    </source>
</evidence>
<organism evidence="10">
    <name type="scientific">Sedimenticola thiotaurini</name>
    <dbReference type="NCBI Taxonomy" id="1543721"/>
    <lineage>
        <taxon>Bacteria</taxon>
        <taxon>Pseudomonadati</taxon>
        <taxon>Pseudomonadota</taxon>
        <taxon>Gammaproteobacteria</taxon>
        <taxon>Chromatiales</taxon>
        <taxon>Sedimenticolaceae</taxon>
        <taxon>Sedimenticola</taxon>
    </lineage>
</organism>
<dbReference type="Pfam" id="PF05157">
    <property type="entry name" value="MshEN"/>
    <property type="match status" value="1"/>
</dbReference>
<dbReference type="GO" id="GO:0005524">
    <property type="term" value="F:ATP binding"/>
    <property type="evidence" value="ECO:0007669"/>
    <property type="project" value="UniProtKB-UniRule"/>
</dbReference>
<evidence type="ECO:0000256" key="1">
    <source>
        <dbReference type="ARBA" id="ARBA00006611"/>
    </source>
</evidence>
<dbReference type="CDD" id="cd01129">
    <property type="entry name" value="PulE-GspE-like"/>
    <property type="match status" value="1"/>
</dbReference>
<comment type="similarity">
    <text evidence="1 8">Belongs to the GSP E family.</text>
</comment>
<dbReference type="SUPFAM" id="SSF160246">
    <property type="entry name" value="EspE N-terminal domain-like"/>
    <property type="match status" value="1"/>
</dbReference>
<dbReference type="PANTHER" id="PTHR30258">
    <property type="entry name" value="TYPE II SECRETION SYSTEM PROTEIN GSPE-RELATED"/>
    <property type="match status" value="1"/>
</dbReference>
<dbReference type="EMBL" id="DRKP01000006">
    <property type="protein sequence ID" value="HEB94872.1"/>
    <property type="molecule type" value="Genomic_DNA"/>
</dbReference>
<keyword evidence="5 8" id="KW-0653">Protein transport</keyword>
<keyword evidence="2 8" id="KW-0813">Transport</keyword>
<dbReference type="PROSITE" id="PS00662">
    <property type="entry name" value="T2SP_E"/>
    <property type="match status" value="1"/>
</dbReference>
<dbReference type="PANTHER" id="PTHR30258:SF2">
    <property type="entry name" value="COMG OPERON PROTEIN 1"/>
    <property type="match status" value="1"/>
</dbReference>
<comment type="caution">
    <text evidence="10">The sequence shown here is derived from an EMBL/GenBank/DDBJ whole genome shotgun (WGS) entry which is preliminary data.</text>
</comment>
<evidence type="ECO:0000256" key="4">
    <source>
        <dbReference type="ARBA" id="ARBA00022840"/>
    </source>
</evidence>
<protein>
    <recommendedName>
        <fullName evidence="8">Type II secretion system protein E</fullName>
        <shortName evidence="8">T2SS protein E</shortName>
    </recommendedName>
    <alternativeName>
        <fullName evidence="8">Type II traffic warden ATPase</fullName>
    </alternativeName>
</protein>
<proteinExistence type="inferred from homology"/>
<dbReference type="InterPro" id="IPR037257">
    <property type="entry name" value="T2SS_E_N_sf"/>
</dbReference>
<keyword evidence="6" id="KW-1278">Translocase</keyword>
<reference evidence="10" key="1">
    <citation type="journal article" date="2020" name="mSystems">
        <title>Genome- and Community-Level Interaction Insights into Carbon Utilization and Element Cycling Functions of Hydrothermarchaeota in Hydrothermal Sediment.</title>
        <authorList>
            <person name="Zhou Z."/>
            <person name="Liu Y."/>
            <person name="Xu W."/>
            <person name="Pan J."/>
            <person name="Luo Z.H."/>
            <person name="Li M."/>
        </authorList>
    </citation>
    <scope>NUCLEOTIDE SEQUENCE [LARGE SCALE GENOMIC DNA]</scope>
    <source>
        <strain evidence="10">HyVt-443</strain>
    </source>
</reference>
<gene>
    <name evidence="10" type="primary">gspE</name>
    <name evidence="10" type="ORF">ENI96_00380</name>
</gene>